<evidence type="ECO:0000256" key="4">
    <source>
        <dbReference type="ARBA" id="ARBA00023015"/>
    </source>
</evidence>
<dbReference type="AlphaFoldDB" id="A0A1B6CPC2"/>
<protein>
    <recommendedName>
        <fullName evidence="3">Mediator of RNA polymerase II transcription subunit 28</fullName>
    </recommendedName>
    <alternativeName>
        <fullName evidence="9">Mediator complex subunit 28</fullName>
    </alternativeName>
</protein>
<feature type="region of interest" description="Disordered" evidence="10">
    <location>
        <begin position="117"/>
        <end position="192"/>
    </location>
</feature>
<evidence type="ECO:0000256" key="10">
    <source>
        <dbReference type="SAM" id="MobiDB-lite"/>
    </source>
</evidence>
<keyword evidence="5" id="KW-0175">Coiled coil</keyword>
<dbReference type="EMBL" id="GEDC01022155">
    <property type="protein sequence ID" value="JAS15143.1"/>
    <property type="molecule type" value="Transcribed_RNA"/>
</dbReference>
<dbReference type="Pfam" id="PF11594">
    <property type="entry name" value="Med28"/>
    <property type="match status" value="1"/>
</dbReference>
<dbReference type="GO" id="GO:0016592">
    <property type="term" value="C:mediator complex"/>
    <property type="evidence" value="ECO:0007669"/>
    <property type="project" value="TreeGrafter"/>
</dbReference>
<keyword evidence="6" id="KW-0010">Activator</keyword>
<sequence length="241" mass="26834">MTTTTNGNGNLVDEFEEAFQSCLNVLTKEEALPSMEKDEIRVEVDHSVLRFLDLARQMEAFFLQKRFLLSALKPELVVKEDISELRVELVRKDELIKRHYEKIAMWQNLLADLQSWAKSPAQGPTPPSGIPNGGQAPPNAAPPPNNMVNPLQQQLQQQHQQMQHQQQMHQQMQQQMQQQVPPGMGGGGPMVTPQQAMFMQQGPRGPPFPGQGPGVGVGLLQGPLAYLEKTTSNIGMPDGRR</sequence>
<comment type="subcellular location">
    <subcellularLocation>
        <location evidence="1">Nucleus</location>
    </subcellularLocation>
</comment>
<evidence type="ECO:0000256" key="9">
    <source>
        <dbReference type="ARBA" id="ARBA00031964"/>
    </source>
</evidence>
<evidence type="ECO:0000256" key="6">
    <source>
        <dbReference type="ARBA" id="ARBA00023159"/>
    </source>
</evidence>
<comment type="similarity">
    <text evidence="2">Belongs to the Mediator complex subunit 28 family.</text>
</comment>
<evidence type="ECO:0000256" key="1">
    <source>
        <dbReference type="ARBA" id="ARBA00004123"/>
    </source>
</evidence>
<keyword evidence="4" id="KW-0805">Transcription regulation</keyword>
<dbReference type="PANTHER" id="PTHR13512:SF2">
    <property type="entry name" value="MEDIATOR OF RNA POLYMERASE II TRANSCRIPTION SUBUNIT 28"/>
    <property type="match status" value="1"/>
</dbReference>
<reference evidence="11" key="1">
    <citation type="submission" date="2015-12" db="EMBL/GenBank/DDBJ databases">
        <title>De novo transcriptome assembly of four potential Pierce s Disease insect vectors from Arizona vineyards.</title>
        <authorList>
            <person name="Tassone E.E."/>
        </authorList>
    </citation>
    <scope>NUCLEOTIDE SEQUENCE</scope>
</reference>
<name>A0A1B6CPC2_9HEMI</name>
<evidence type="ECO:0000256" key="7">
    <source>
        <dbReference type="ARBA" id="ARBA00023163"/>
    </source>
</evidence>
<keyword evidence="8" id="KW-0539">Nucleus</keyword>
<accession>A0A1B6CPC2</accession>
<proteinExistence type="inferred from homology"/>
<dbReference type="InterPro" id="IPR021640">
    <property type="entry name" value="Mediator_Med28"/>
</dbReference>
<evidence type="ECO:0000256" key="3">
    <source>
        <dbReference type="ARBA" id="ARBA00019683"/>
    </source>
</evidence>
<dbReference type="PANTHER" id="PTHR13512">
    <property type="entry name" value="MEDIATOR COMPLEX SUBUNIT 28"/>
    <property type="match status" value="1"/>
</dbReference>
<gene>
    <name evidence="11" type="ORF">g.3905</name>
</gene>
<keyword evidence="7" id="KW-0804">Transcription</keyword>
<feature type="compositionally biased region" description="Low complexity" evidence="10">
    <location>
        <begin position="146"/>
        <end position="182"/>
    </location>
</feature>
<evidence type="ECO:0000313" key="11">
    <source>
        <dbReference type="EMBL" id="JAS15143.1"/>
    </source>
</evidence>
<evidence type="ECO:0000256" key="2">
    <source>
        <dbReference type="ARBA" id="ARBA00005571"/>
    </source>
</evidence>
<evidence type="ECO:0000256" key="5">
    <source>
        <dbReference type="ARBA" id="ARBA00023054"/>
    </source>
</evidence>
<organism evidence="11">
    <name type="scientific">Clastoptera arizonana</name>
    <name type="common">Arizona spittle bug</name>
    <dbReference type="NCBI Taxonomy" id="38151"/>
    <lineage>
        <taxon>Eukaryota</taxon>
        <taxon>Metazoa</taxon>
        <taxon>Ecdysozoa</taxon>
        <taxon>Arthropoda</taxon>
        <taxon>Hexapoda</taxon>
        <taxon>Insecta</taxon>
        <taxon>Pterygota</taxon>
        <taxon>Neoptera</taxon>
        <taxon>Paraneoptera</taxon>
        <taxon>Hemiptera</taxon>
        <taxon>Auchenorrhyncha</taxon>
        <taxon>Cercopoidea</taxon>
        <taxon>Clastopteridae</taxon>
        <taxon>Clastoptera</taxon>
    </lineage>
</organism>
<evidence type="ECO:0000256" key="8">
    <source>
        <dbReference type="ARBA" id="ARBA00023242"/>
    </source>
</evidence>